<gene>
    <name evidence="2" type="ORF">FCALED_LOCUS2905</name>
</gene>
<proteinExistence type="predicted"/>
<name>A0A9N8WCA6_9GLOM</name>
<sequence length="538" mass="62915">MLLEPHVEEAFSNYRFKHINHQNFSFFRSTDAQRWSFYSYYISIIYSSKPPITFGECISRWTASLRGIKKHRSTPKTIVNFVEMLLEFNKSKEFSILRKACEQRFGAHLMASISSATVALSEFVQGNNRQAAEIAASLRQEENNEEERMPPLEVDYTISSDLSSKDDYTTDLDSLSPEDEYITDLDSPSPEDDYITESDSGKSSQVLTAMKKEIEFIYRKMETQSKWRLSTGKYVEDSLFDFGMVANYEHLAHSFIIDPDDETYNSIFTEKELDEIRSYNSKEFPEVPDGLIEYLLKYDKDSLEELREVLAEKESWEGKYYDKSIHFDFEWIKRSMHNLINEYDNDNLKSGRHENWYLVHFWSLIDNSLSDLNNVYIARGEVCSNASANRKNRHRMSQGITRLKRKELGRRNDLIIRKNKREYGCSEAGRCFKGENDTKILKERGLKCPKVMKDMFVDLANTAEWNTEIVRQIEVVGWIHAELMMMLMRLDNPSGYICRITRTPLHQIAEEEVGKGSSAVITRIYDCCETPKWKKKKN</sequence>
<dbReference type="AlphaFoldDB" id="A0A9N8WCA6"/>
<protein>
    <submittedName>
        <fullName evidence="2">10822_t:CDS:1</fullName>
    </submittedName>
</protein>
<dbReference type="OrthoDB" id="5340906at2759"/>
<dbReference type="Proteomes" id="UP000789570">
    <property type="component" value="Unassembled WGS sequence"/>
</dbReference>
<comment type="caution">
    <text evidence="2">The sequence shown here is derived from an EMBL/GenBank/DDBJ whole genome shotgun (WGS) entry which is preliminary data.</text>
</comment>
<accession>A0A9N8WCA6</accession>
<dbReference type="EMBL" id="CAJVPQ010000479">
    <property type="protein sequence ID" value="CAG8484948.1"/>
    <property type="molecule type" value="Genomic_DNA"/>
</dbReference>
<reference evidence="2" key="1">
    <citation type="submission" date="2021-06" db="EMBL/GenBank/DDBJ databases">
        <authorList>
            <person name="Kallberg Y."/>
            <person name="Tangrot J."/>
            <person name="Rosling A."/>
        </authorList>
    </citation>
    <scope>NUCLEOTIDE SEQUENCE</scope>
    <source>
        <strain evidence="2">UK204</strain>
    </source>
</reference>
<feature type="compositionally biased region" description="Acidic residues" evidence="1">
    <location>
        <begin position="176"/>
        <end position="196"/>
    </location>
</feature>
<feature type="region of interest" description="Disordered" evidence="1">
    <location>
        <begin position="162"/>
        <end position="201"/>
    </location>
</feature>
<keyword evidence="3" id="KW-1185">Reference proteome</keyword>
<evidence type="ECO:0000313" key="2">
    <source>
        <dbReference type="EMBL" id="CAG8484948.1"/>
    </source>
</evidence>
<evidence type="ECO:0000256" key="1">
    <source>
        <dbReference type="SAM" id="MobiDB-lite"/>
    </source>
</evidence>
<organism evidence="2 3">
    <name type="scientific">Funneliformis caledonium</name>
    <dbReference type="NCBI Taxonomy" id="1117310"/>
    <lineage>
        <taxon>Eukaryota</taxon>
        <taxon>Fungi</taxon>
        <taxon>Fungi incertae sedis</taxon>
        <taxon>Mucoromycota</taxon>
        <taxon>Glomeromycotina</taxon>
        <taxon>Glomeromycetes</taxon>
        <taxon>Glomerales</taxon>
        <taxon>Glomeraceae</taxon>
        <taxon>Funneliformis</taxon>
    </lineage>
</organism>
<evidence type="ECO:0000313" key="3">
    <source>
        <dbReference type="Proteomes" id="UP000789570"/>
    </source>
</evidence>